<feature type="compositionally biased region" description="Pro residues" evidence="1">
    <location>
        <begin position="160"/>
        <end position="169"/>
    </location>
</feature>
<dbReference type="EMBL" id="CALLCH030000008">
    <property type="protein sequence ID" value="CAI4213429.1"/>
    <property type="molecule type" value="Genomic_DNA"/>
</dbReference>
<evidence type="ECO:0000313" key="3">
    <source>
        <dbReference type="Proteomes" id="UP000838763"/>
    </source>
</evidence>
<protein>
    <submittedName>
        <fullName evidence="2">Uncharacterized protein</fullName>
    </submittedName>
</protein>
<feature type="compositionally biased region" description="Low complexity" evidence="1">
    <location>
        <begin position="130"/>
        <end position="140"/>
    </location>
</feature>
<feature type="region of interest" description="Disordered" evidence="1">
    <location>
        <begin position="117"/>
        <end position="178"/>
    </location>
</feature>
<evidence type="ECO:0000256" key="1">
    <source>
        <dbReference type="SAM" id="MobiDB-lite"/>
    </source>
</evidence>
<accession>A0A9P1H0Z9</accession>
<comment type="caution">
    <text evidence="2">The sequence shown here is derived from an EMBL/GenBank/DDBJ whole genome shotgun (WGS) entry which is preliminary data.</text>
</comment>
<dbReference type="AlphaFoldDB" id="A0A9P1H0Z9"/>
<dbReference type="OrthoDB" id="2279190at2759"/>
<evidence type="ECO:0000313" key="2">
    <source>
        <dbReference type="EMBL" id="CAI4213429.1"/>
    </source>
</evidence>
<sequence length="310" mass="33099">MVGRGAGKFAMNGFTGDEVAVGYAADARQGPLISRASTLKLPIKISTDPSFSSRFSAARSRTRSLTAISPEDNPARQQSVQLPPSVLESPPLTGSTPTDPISAFLSGILPETLAADNTSERPAPLRPNRRPSSPSSPLLRLAKKQPQQPRQLAIELRQGKPPPLPFPLPRPRRSPPGSRLLVQSLLSSLARRDSSPVPKRSRQLVLGRAKNPQLAMDTAQAYTQGNSQAANRGPIANLPLPNLSGQANGVIGNLLKGPVGADGKLKDAALMVGIKLDLEAEVHLTARIRAPVVRDCLWNGTMPYRVSERV</sequence>
<feature type="region of interest" description="Disordered" evidence="1">
    <location>
        <begin position="51"/>
        <end position="103"/>
    </location>
</feature>
<gene>
    <name evidence="2" type="ORF">PPNO1_LOCUS3175</name>
</gene>
<dbReference type="Proteomes" id="UP000838763">
    <property type="component" value="Unassembled WGS sequence"/>
</dbReference>
<name>A0A9P1H0Z9_9PEZI</name>
<keyword evidence="3" id="KW-1185">Reference proteome</keyword>
<reference evidence="2" key="1">
    <citation type="submission" date="2022-11" db="EMBL/GenBank/DDBJ databases">
        <authorList>
            <person name="Scott C."/>
            <person name="Bruce N."/>
        </authorList>
    </citation>
    <scope>NUCLEOTIDE SEQUENCE</scope>
</reference>
<proteinExistence type="predicted"/>
<organism evidence="2 3">
    <name type="scientific">Parascedosporium putredinis</name>
    <dbReference type="NCBI Taxonomy" id="1442378"/>
    <lineage>
        <taxon>Eukaryota</taxon>
        <taxon>Fungi</taxon>
        <taxon>Dikarya</taxon>
        <taxon>Ascomycota</taxon>
        <taxon>Pezizomycotina</taxon>
        <taxon>Sordariomycetes</taxon>
        <taxon>Hypocreomycetidae</taxon>
        <taxon>Microascales</taxon>
        <taxon>Microascaceae</taxon>
        <taxon>Parascedosporium</taxon>
    </lineage>
</organism>